<dbReference type="RefSeq" id="XP_056786475.1">
    <property type="nucleotide sequence ID" value="XM_056938093.1"/>
</dbReference>
<protein>
    <submittedName>
        <fullName evidence="1">Uncharacterized protein</fullName>
    </submittedName>
</protein>
<organism evidence="1 2">
    <name type="scientific">Penicillium diatomitis</name>
    <dbReference type="NCBI Taxonomy" id="2819901"/>
    <lineage>
        <taxon>Eukaryota</taxon>
        <taxon>Fungi</taxon>
        <taxon>Dikarya</taxon>
        <taxon>Ascomycota</taxon>
        <taxon>Pezizomycotina</taxon>
        <taxon>Eurotiomycetes</taxon>
        <taxon>Eurotiomycetidae</taxon>
        <taxon>Eurotiales</taxon>
        <taxon>Aspergillaceae</taxon>
        <taxon>Penicillium</taxon>
    </lineage>
</organism>
<sequence length="249" mass="28264">MSGLELEIIPSLSPKSTAAGLLVLPVEIRHQIIRLVLAVPHLPIFFQDYGGPLEYRMPLKPAAWLALLYTCRQLFHDARPILYGANCFTLEEVETRNHRSNVLGLFIRSIGSNAGFLSKLRISFPATEQVDGQQGEIRLREDALRNLELLRKECTGLRTLEASIYGERRYLIEENHSILDSVGEILKEIDSEFRKIASLNTIIVEYCSELPDQSIKNILDSLDWTVKGPNRQKDEMALSLWAWGLYLGD</sequence>
<reference evidence="1" key="1">
    <citation type="submission" date="2022-12" db="EMBL/GenBank/DDBJ databases">
        <authorList>
            <person name="Petersen C."/>
        </authorList>
    </citation>
    <scope>NUCLEOTIDE SEQUENCE</scope>
    <source>
        <strain evidence="1">IBT 30728</strain>
    </source>
</reference>
<dbReference type="AlphaFoldDB" id="A0A9W9WQW8"/>
<proteinExistence type="predicted"/>
<evidence type="ECO:0000313" key="2">
    <source>
        <dbReference type="Proteomes" id="UP001148312"/>
    </source>
</evidence>
<gene>
    <name evidence="1" type="ORF">N7539_008498</name>
</gene>
<evidence type="ECO:0000313" key="1">
    <source>
        <dbReference type="EMBL" id="KAJ5471929.1"/>
    </source>
</evidence>
<comment type="caution">
    <text evidence="1">The sequence shown here is derived from an EMBL/GenBank/DDBJ whole genome shotgun (WGS) entry which is preliminary data.</text>
</comment>
<dbReference type="Proteomes" id="UP001148312">
    <property type="component" value="Unassembled WGS sequence"/>
</dbReference>
<keyword evidence="2" id="KW-1185">Reference proteome</keyword>
<name>A0A9W9WQW8_9EURO</name>
<dbReference type="GeneID" id="81628343"/>
<dbReference type="EMBL" id="JAPWDQ010000013">
    <property type="protein sequence ID" value="KAJ5471929.1"/>
    <property type="molecule type" value="Genomic_DNA"/>
</dbReference>
<reference evidence="1" key="2">
    <citation type="journal article" date="2023" name="IMA Fungus">
        <title>Comparative genomic study of the Penicillium genus elucidates a diverse pangenome and 15 lateral gene transfer events.</title>
        <authorList>
            <person name="Petersen C."/>
            <person name="Sorensen T."/>
            <person name="Nielsen M.R."/>
            <person name="Sondergaard T.E."/>
            <person name="Sorensen J.L."/>
            <person name="Fitzpatrick D.A."/>
            <person name="Frisvad J.C."/>
            <person name="Nielsen K.L."/>
        </authorList>
    </citation>
    <scope>NUCLEOTIDE SEQUENCE</scope>
    <source>
        <strain evidence="1">IBT 30728</strain>
    </source>
</reference>
<accession>A0A9W9WQW8</accession>